<keyword evidence="2" id="KW-0560">Oxidoreductase</keyword>
<sequence length="119" mass="13979">MNPQVVGIDELGGTYVFDIRTSNRTLKLNRFFWNMIRAEARNEYIEDAELSMTQAGLTDDEKDMIRRLDWIGLVRYGANFFVLEKFARVVKTPNLVVYALMRGQSFEDFMQTRQVPTMR</sequence>
<name>A0A6L8KFS2_9BURK</name>
<dbReference type="AlphaFoldDB" id="A0A6L8KFS2"/>
<organism evidence="2 3">
    <name type="scientific">Duganella flavida</name>
    <dbReference type="NCBI Taxonomy" id="2692175"/>
    <lineage>
        <taxon>Bacteria</taxon>
        <taxon>Pseudomonadati</taxon>
        <taxon>Pseudomonadota</taxon>
        <taxon>Betaproteobacteria</taxon>
        <taxon>Burkholderiales</taxon>
        <taxon>Oxalobacteraceae</taxon>
        <taxon>Telluria group</taxon>
        <taxon>Duganella</taxon>
    </lineage>
</organism>
<dbReference type="Proteomes" id="UP000479335">
    <property type="component" value="Unassembled WGS sequence"/>
</dbReference>
<dbReference type="Pfam" id="PF07746">
    <property type="entry name" value="LigA"/>
    <property type="match status" value="1"/>
</dbReference>
<dbReference type="InterPro" id="IPR036622">
    <property type="entry name" value="LigA_sf"/>
</dbReference>
<keyword evidence="3" id="KW-1185">Reference proteome</keyword>
<evidence type="ECO:0000313" key="2">
    <source>
        <dbReference type="EMBL" id="MYM26289.1"/>
    </source>
</evidence>
<protein>
    <submittedName>
        <fullName evidence="2">Protocatechuate 3,4-dioxygenase</fullName>
    </submittedName>
</protein>
<dbReference type="EMBL" id="WWCN01000024">
    <property type="protein sequence ID" value="MYM26289.1"/>
    <property type="molecule type" value="Genomic_DNA"/>
</dbReference>
<dbReference type="GO" id="GO:0051213">
    <property type="term" value="F:dioxygenase activity"/>
    <property type="evidence" value="ECO:0007669"/>
    <property type="project" value="UniProtKB-KW"/>
</dbReference>
<evidence type="ECO:0000313" key="3">
    <source>
        <dbReference type="Proteomes" id="UP000479335"/>
    </source>
</evidence>
<evidence type="ECO:0000259" key="1">
    <source>
        <dbReference type="Pfam" id="PF07746"/>
    </source>
</evidence>
<comment type="caution">
    <text evidence="2">The sequence shown here is derived from an EMBL/GenBank/DDBJ whole genome shotgun (WGS) entry which is preliminary data.</text>
</comment>
<accession>A0A6L8KFS2</accession>
<dbReference type="RefSeq" id="WP_161009723.1">
    <property type="nucleotide sequence ID" value="NZ_WWCN01000024.1"/>
</dbReference>
<dbReference type="NCBIfam" id="NF009919">
    <property type="entry name" value="PRK13379.1"/>
    <property type="match status" value="1"/>
</dbReference>
<keyword evidence="2" id="KW-0223">Dioxygenase</keyword>
<feature type="domain" description="Extradiol ring-cleavage dioxygenase LigAB LigA subunit" evidence="1">
    <location>
        <begin position="28"/>
        <end position="114"/>
    </location>
</feature>
<dbReference type="Gene3D" id="1.10.700.10">
    <property type="entry name" value="Dioxygenase LigAB, LigA subunit"/>
    <property type="match status" value="1"/>
</dbReference>
<reference evidence="2 3" key="1">
    <citation type="submission" date="2019-12" db="EMBL/GenBank/DDBJ databases">
        <title>Novel species isolated from a subtropical stream in China.</title>
        <authorList>
            <person name="Lu H."/>
        </authorList>
    </citation>
    <scope>NUCLEOTIDE SEQUENCE [LARGE SCALE GENOMIC DNA]</scope>
    <source>
        <strain evidence="2 3">FT135W</strain>
    </source>
</reference>
<proteinExistence type="predicted"/>
<dbReference type="InterPro" id="IPR011986">
    <property type="entry name" value="Xdiol_dOase_LigA"/>
</dbReference>
<gene>
    <name evidence="2" type="ORF">GTP46_27025</name>
</gene>
<dbReference type="SUPFAM" id="SSF48076">
    <property type="entry name" value="LigA subunit of an aromatic-ring-opening dioxygenase LigAB"/>
    <property type="match status" value="1"/>
</dbReference>